<name>A0A173SDM1_9FIRM</name>
<dbReference type="Proteomes" id="UP000095453">
    <property type="component" value="Unassembled WGS sequence"/>
</dbReference>
<sequence length="386" mass="45246">MNILFLDWPCFGRTDLLDFFYKSDDCVTLFSHPEYNLRNSSSFMESIYPILEKQHFDFCFSYNFFPLLATACHRYNTKYVSFVYDSPQVKLYSYTVTYPTNYIFLFDSYLVEQFQNEGISTFYYMPLPVNAERIHALLREPYNSSKLSAEVSFVGSLYNESHNLYDSLHNISNYAKGYLDALMQAQSHVYGYSFLEECLTAPIITELQNSIHYQKNPDGVEPLSFIFSDYYLCRKLTSIERIHTLTEIATHFPLKIFTPNENYVIPHAINMGCANYLTETPYIFHNSKINLNITLRSIRSGIPLRCMEIMSCGGFLLTNFQSDFLKHFHAGEDFVFFESKKDLLQKIDYYLIHEEERLAIAESGYQKVLKNHSFDAIFQKIYNIIN</sequence>
<dbReference type="EMBL" id="CYXX01000005">
    <property type="protein sequence ID" value="CUM88096.1"/>
    <property type="molecule type" value="Genomic_DNA"/>
</dbReference>
<evidence type="ECO:0000313" key="2">
    <source>
        <dbReference type="EMBL" id="CUM88096.1"/>
    </source>
</evidence>
<protein>
    <submittedName>
        <fullName evidence="2">Uncharacterized protein conserved in bacteria</fullName>
    </submittedName>
</protein>
<dbReference type="AlphaFoldDB" id="A0A173SDM1"/>
<dbReference type="Pfam" id="PF13524">
    <property type="entry name" value="Glyco_trans_1_2"/>
    <property type="match status" value="1"/>
</dbReference>
<dbReference type="InterPro" id="IPR055259">
    <property type="entry name" value="YkvP/CgeB_Glyco_trans-like"/>
</dbReference>
<feature type="domain" description="Spore protein YkvP/CgeB glycosyl transferase-like" evidence="1">
    <location>
        <begin position="279"/>
        <end position="381"/>
    </location>
</feature>
<proteinExistence type="predicted"/>
<accession>A0A173SDM1</accession>
<reference evidence="2 3" key="1">
    <citation type="submission" date="2015-09" db="EMBL/GenBank/DDBJ databases">
        <authorList>
            <consortium name="Pathogen Informatics"/>
        </authorList>
    </citation>
    <scope>NUCLEOTIDE SEQUENCE [LARGE SCALE GENOMIC DNA]</scope>
    <source>
        <strain evidence="2 3">2789STDY5608887</strain>
    </source>
</reference>
<evidence type="ECO:0000259" key="1">
    <source>
        <dbReference type="Pfam" id="PF13524"/>
    </source>
</evidence>
<evidence type="ECO:0000313" key="3">
    <source>
        <dbReference type="Proteomes" id="UP000095453"/>
    </source>
</evidence>
<gene>
    <name evidence="2" type="ORF">ERS852444_00901</name>
</gene>
<organism evidence="2 3">
    <name type="scientific">Roseburia inulinivorans</name>
    <dbReference type="NCBI Taxonomy" id="360807"/>
    <lineage>
        <taxon>Bacteria</taxon>
        <taxon>Bacillati</taxon>
        <taxon>Bacillota</taxon>
        <taxon>Clostridia</taxon>
        <taxon>Lachnospirales</taxon>
        <taxon>Lachnospiraceae</taxon>
        <taxon>Roseburia</taxon>
    </lineage>
</organism>
<dbReference type="RefSeq" id="WP_055168192.1">
    <property type="nucleotide sequence ID" value="NZ_CYXX01000005.1"/>
</dbReference>